<dbReference type="SUPFAM" id="SSF51197">
    <property type="entry name" value="Clavaminate synthase-like"/>
    <property type="match status" value="1"/>
</dbReference>
<dbReference type="GO" id="GO:0007266">
    <property type="term" value="P:Rho protein signal transduction"/>
    <property type="evidence" value="ECO:0007669"/>
    <property type="project" value="TreeGrafter"/>
</dbReference>
<dbReference type="Gene3D" id="2.30.29.30">
    <property type="entry name" value="Pleckstrin-homology domain (PH domain)/Phosphotyrosine-binding domain (PTB)"/>
    <property type="match status" value="1"/>
</dbReference>
<feature type="region of interest" description="Disordered" evidence="1">
    <location>
        <begin position="146"/>
        <end position="205"/>
    </location>
</feature>
<dbReference type="SUPFAM" id="SSF50729">
    <property type="entry name" value="PH domain-like"/>
    <property type="match status" value="1"/>
</dbReference>
<dbReference type="InterPro" id="IPR055251">
    <property type="entry name" value="SOS1_NGEF_PH"/>
</dbReference>
<feature type="region of interest" description="Disordered" evidence="1">
    <location>
        <begin position="1146"/>
        <end position="1198"/>
    </location>
</feature>
<dbReference type="GO" id="GO:0005886">
    <property type="term" value="C:plasma membrane"/>
    <property type="evidence" value="ECO:0007669"/>
    <property type="project" value="TreeGrafter"/>
</dbReference>
<dbReference type="GO" id="GO:0005085">
    <property type="term" value="F:guanyl-nucleotide exchange factor activity"/>
    <property type="evidence" value="ECO:0007669"/>
    <property type="project" value="InterPro"/>
</dbReference>
<protein>
    <submittedName>
        <fullName evidence="6">LOW QUALITY PROTEIN: uncharacterized protein LOC109479676</fullName>
    </submittedName>
</protein>
<dbReference type="InterPro" id="IPR035899">
    <property type="entry name" value="DBL_dom_sf"/>
</dbReference>
<feature type="region of interest" description="Disordered" evidence="1">
    <location>
        <begin position="1558"/>
        <end position="1578"/>
    </location>
</feature>
<feature type="region of interest" description="Disordered" evidence="1">
    <location>
        <begin position="1670"/>
        <end position="1698"/>
    </location>
</feature>
<dbReference type="GO" id="GO:0030424">
    <property type="term" value="C:axon"/>
    <property type="evidence" value="ECO:0007669"/>
    <property type="project" value="TreeGrafter"/>
</dbReference>
<feature type="region of interest" description="Disordered" evidence="1">
    <location>
        <begin position="1210"/>
        <end position="1234"/>
    </location>
</feature>
<feature type="region of interest" description="Disordered" evidence="1">
    <location>
        <begin position="1620"/>
        <end position="1653"/>
    </location>
</feature>
<dbReference type="Pfam" id="PF22697">
    <property type="entry name" value="SOS1_NGEF_PH"/>
    <property type="match status" value="1"/>
</dbReference>
<dbReference type="GO" id="GO:0030139">
    <property type="term" value="C:endocytic vesicle"/>
    <property type="evidence" value="ECO:0007669"/>
    <property type="project" value="TreeGrafter"/>
</dbReference>
<feature type="compositionally biased region" description="Basic and acidic residues" evidence="1">
    <location>
        <begin position="1628"/>
        <end position="1644"/>
    </location>
</feature>
<dbReference type="PROSITE" id="PS50010">
    <property type="entry name" value="DH_2"/>
    <property type="match status" value="1"/>
</dbReference>
<dbReference type="SMART" id="SM00233">
    <property type="entry name" value="PH"/>
    <property type="match status" value="1"/>
</dbReference>
<evidence type="ECO:0000313" key="6">
    <source>
        <dbReference type="RefSeq" id="XP_019637224.1"/>
    </source>
</evidence>
<dbReference type="InterPro" id="IPR000219">
    <property type="entry name" value="DH_dom"/>
</dbReference>
<dbReference type="PANTHER" id="PTHR13217">
    <property type="entry name" value="PLECKSTRIN HOMOLOGY DOMAIN-CONTAINING FAMILY G MEMBER 7"/>
    <property type="match status" value="1"/>
</dbReference>
<evidence type="ECO:0000313" key="5">
    <source>
        <dbReference type="Proteomes" id="UP000515135"/>
    </source>
</evidence>
<dbReference type="Proteomes" id="UP000515135">
    <property type="component" value="Unplaced"/>
</dbReference>
<gene>
    <name evidence="6" type="primary">LOC109479676</name>
</gene>
<proteinExistence type="predicted"/>
<dbReference type="KEGG" id="bbel:109479676"/>
<feature type="compositionally biased region" description="Basic and acidic residues" evidence="1">
    <location>
        <begin position="1720"/>
        <end position="1731"/>
    </location>
</feature>
<dbReference type="Gene3D" id="2.60.120.620">
    <property type="entry name" value="q2cbj1_9rhob like domain"/>
    <property type="match status" value="2"/>
</dbReference>
<dbReference type="InterPro" id="IPR001849">
    <property type="entry name" value="PH_domain"/>
</dbReference>
<dbReference type="Gene3D" id="3.10.20.90">
    <property type="entry name" value="Phosphatidylinositol 3-kinase Catalytic Subunit, Chain A, domain 1"/>
    <property type="match status" value="1"/>
</dbReference>
<sequence length="1875" mass="211393">MAMQSGGGRNDGGVESKNLTTLSAGLFHVTSIPFDMLLASQCRRQIFLDYLLAFFLRVEHFYFATVDFLSEVGGDFRKTCLKMRLPRVEFDMEEMVQLVGFSMVCHHAECKEKNNKHPLNLCDQCDNGLHSGQHFDGHLRFDLPPQGTGLARNVSTRSCPPGGVGSDQEEEEQDNEAERTTSSYGPQKDFKLSKKKTARRHHTDDPSREFFTVKFDIADYETEIVPAVKGKTLRDALAGMMDRRGLTIDHVNIYLDQSSTPLPLHFETYPLGGHSLHVKGKEPLKDSDTVLTKTGLHTAKGNVMTAKLKTLSQSKEDPTGSRRSSGSQRSRKNIMSILGSSQDVGPLSPREGSDRSRTGGRFSALFNPGAPVANEKSEMLAEKLSMYAVYGLPKLPSLIWFYNRDEDESIYELESSWTEIVEDKSTMTKKQMGQQEALWELVSTEVSYIKGIRVVVDLFMCCLINLQNEALLCEIDTEKLFSNIQEVEQCNSAFWQDHMCHVVTKARQRREPLKPSDMEEGFLEFEEMFQPYVKYCMEEEACVAYMKDKFRDNDLFKQYVEWGENQKQCQRLKLGDLLVKPMQRITKYTLLLKAILKKTEEPSERESLVRMIDKVETFVTKVNTTLRQRHEQQRLANIIARIESYDAVEPGSDEVDRLLGEYCHIDLTAPMPGAGMKDKRYLLYEGGMKLKDGKDSKVDVYGFLFTDMLLITKPIKRGSEKFKVIKQPMIMDRIELKELKDPGSFLLVYLNEYKLATAAYMMQAGTPGQGKTWIEAIRNARKNYETLCLRTKCARTDTMTLVTSTEEENVYNVESDSDEFDFQLIPESPPSKAKRNSLTPNAEVTNPSVVVTGTDVDIPDSDTVETAVTRPQDLPMDTHQEIPSIPSPTSPVRRRPPVSKKPSISPRSVPSIQECEAQSAEYAMYPSAESAAEMKIHLRGSEVLPNSPPNPKIPFTKELRSGTDSIGRPPTTSGRRSLPSAQFFPDEATNPTGAMQYIQQSANHSELKTYTTIGTIRQVQGRSSSVRYTEEEKADVQVDVRRSSSDSRVDPRTRMKDKSKSTSDLSHTLESAEEEYVDNNANMHSDSHIRASQTMGDLKDGIASVPAPVAPARTRRKWSREELARIKRDLFMSTTVTASAVQMYKQAQPVRTPRTGSGNGRTSGQPPQCPPIPRRGASCRARHDNDAGVKLPEGLGASTDTDMYEEAEAVKPQRLAPKSHPDAQDPSTKGTERHGAASVYRGVCAFLRAHRCSMAATLAVIVTQVTVGLVLMMLINHQLHKDAEVSTVFHKTYFLTNPLNTLQTVFLNAEVSTSLVPTQSTCVLVGVAIGGKVNLRSAGITPPKTAMVMPSVKKDGQLTEEQLKLFYEEGFVVVRDFFTPEELQPVRDAIAFLMDDLADRMFDAGLIKNNAYFAPELLGTFVGTAWIPFLDVNAGNGCMQMVKHGHRKGITAKHVCCMGGTWYVEMVEGELQNTLGCDIEKDVVTCEINYGSVIFFNNATPHRSLPNVSNEVRWSLDLRWMDPAKPVGIWGLKDCLPMRSAKNPDMKIEWEAFEAVDRNKQQQRSMENEAGAEDDFDTTIQGPWMKRWEIVNHNKHTEAYYSAKYTGNPPRLALKEKRAANMSEMEEDRAPKHEANKGEELHSDSDDEAPDDVSFTTSRQVALQAMKTAIQETKKSEEAAKEKRKKKDELFKQQKKQKIQPLPLDVLKEVEAARTRELEMKTQLKQQKSETKASQAVQRRRNKPARAVGEGYEAVVLDEEVQKVRPKSETAAQFLQKQLYGTRIRREPVGTSLAAQNKHSHKPAAHFTVQEEKEQKKTKKKSKKDSQYWMKKRTFKKERRVKEAIERKLLLKMERRAQKRKLRGPADGIDPLKEL</sequence>
<evidence type="ECO:0000256" key="1">
    <source>
        <dbReference type="SAM" id="MobiDB-lite"/>
    </source>
</evidence>
<dbReference type="PROSITE" id="PS50003">
    <property type="entry name" value="PH_DOMAIN"/>
    <property type="match status" value="1"/>
</dbReference>
<dbReference type="RefSeq" id="XP_019637224.1">
    <property type="nucleotide sequence ID" value="XM_019781665.1"/>
</dbReference>
<dbReference type="InterPro" id="IPR003116">
    <property type="entry name" value="RBD_dom"/>
</dbReference>
<name>A0A6P4ZT03_BRABE</name>
<dbReference type="SMART" id="SM00325">
    <property type="entry name" value="RhoGEF"/>
    <property type="match status" value="1"/>
</dbReference>
<dbReference type="Gene3D" id="1.20.900.10">
    <property type="entry name" value="Dbl homology (DH) domain"/>
    <property type="match status" value="1"/>
</dbReference>
<feature type="compositionally biased region" description="Basic and acidic residues" evidence="1">
    <location>
        <begin position="1672"/>
        <end position="1692"/>
    </location>
</feature>
<feature type="domain" description="RBD" evidence="4">
    <location>
        <begin position="211"/>
        <end position="281"/>
    </location>
</feature>
<feature type="region of interest" description="Disordered" evidence="1">
    <location>
        <begin position="941"/>
        <end position="990"/>
    </location>
</feature>
<keyword evidence="5" id="KW-1185">Reference proteome</keyword>
<dbReference type="Pfam" id="PF02196">
    <property type="entry name" value="RBD"/>
    <property type="match status" value="1"/>
</dbReference>
<accession>A0A6P4ZT03</accession>
<dbReference type="SUPFAM" id="SSF54236">
    <property type="entry name" value="Ubiquitin-like"/>
    <property type="match status" value="1"/>
</dbReference>
<dbReference type="InterPro" id="IPR040181">
    <property type="entry name" value="PKHG5/7"/>
</dbReference>
<dbReference type="PROSITE" id="PS50898">
    <property type="entry name" value="RBD"/>
    <property type="match status" value="1"/>
</dbReference>
<feature type="compositionally biased region" description="Low complexity" evidence="1">
    <location>
        <begin position="900"/>
        <end position="911"/>
    </location>
</feature>
<feature type="region of interest" description="Disordered" evidence="1">
    <location>
        <begin position="1791"/>
        <end position="1833"/>
    </location>
</feature>
<feature type="region of interest" description="Disordered" evidence="1">
    <location>
        <begin position="308"/>
        <end position="364"/>
    </location>
</feature>
<dbReference type="OrthoDB" id="660555at2759"/>
<dbReference type="PANTHER" id="PTHR13217:SF11">
    <property type="entry name" value="PLECKSTRIN HOMOLOGY DOMAIN-CONTAINING FAMILY G MEMBER 5"/>
    <property type="match status" value="1"/>
</dbReference>
<feature type="region of interest" description="Disordered" evidence="1">
    <location>
        <begin position="875"/>
        <end position="911"/>
    </location>
</feature>
<dbReference type="InterPro" id="IPR011993">
    <property type="entry name" value="PH-like_dom_sf"/>
</dbReference>
<reference evidence="6" key="1">
    <citation type="submission" date="2025-08" db="UniProtKB">
        <authorList>
            <consortium name="RefSeq"/>
        </authorList>
    </citation>
    <scope>IDENTIFICATION</scope>
    <source>
        <tissue evidence="6">Gonad</tissue>
    </source>
</reference>
<evidence type="ECO:0000259" key="4">
    <source>
        <dbReference type="PROSITE" id="PS50898"/>
    </source>
</evidence>
<feature type="domain" description="PH" evidence="2">
    <location>
        <begin position="681"/>
        <end position="782"/>
    </location>
</feature>
<dbReference type="Pfam" id="PF00621">
    <property type="entry name" value="RhoGEF"/>
    <property type="match status" value="1"/>
</dbReference>
<dbReference type="GO" id="GO:0043542">
    <property type="term" value="P:endothelial cell migration"/>
    <property type="evidence" value="ECO:0007669"/>
    <property type="project" value="TreeGrafter"/>
</dbReference>
<dbReference type="CDD" id="cd17068">
    <property type="entry name" value="RBD_PLEKHG5"/>
    <property type="match status" value="1"/>
</dbReference>
<dbReference type="SUPFAM" id="SSF48065">
    <property type="entry name" value="DBL homology domain (DH-domain)"/>
    <property type="match status" value="1"/>
</dbReference>
<evidence type="ECO:0000259" key="2">
    <source>
        <dbReference type="PROSITE" id="PS50003"/>
    </source>
</evidence>
<dbReference type="GeneID" id="109479676"/>
<feature type="region of interest" description="Disordered" evidence="1">
    <location>
        <begin position="1019"/>
        <end position="1070"/>
    </location>
</feature>
<feature type="compositionally biased region" description="Polar residues" evidence="1">
    <location>
        <begin position="1154"/>
        <end position="1166"/>
    </location>
</feature>
<organism evidence="5 6">
    <name type="scientific">Branchiostoma belcheri</name>
    <name type="common">Amphioxus</name>
    <dbReference type="NCBI Taxonomy" id="7741"/>
    <lineage>
        <taxon>Eukaryota</taxon>
        <taxon>Metazoa</taxon>
        <taxon>Chordata</taxon>
        <taxon>Cephalochordata</taxon>
        <taxon>Leptocardii</taxon>
        <taxon>Amphioxiformes</taxon>
        <taxon>Branchiostomatidae</taxon>
        <taxon>Branchiostoma</taxon>
    </lineage>
</organism>
<feature type="compositionally biased region" description="Basic and acidic residues" evidence="1">
    <location>
        <begin position="1028"/>
        <end position="1061"/>
    </location>
</feature>
<dbReference type="CDD" id="cd00160">
    <property type="entry name" value="RhoGEF"/>
    <property type="match status" value="1"/>
</dbReference>
<dbReference type="Pfam" id="PF05721">
    <property type="entry name" value="PhyH"/>
    <property type="match status" value="1"/>
</dbReference>
<dbReference type="CDD" id="cd13244">
    <property type="entry name" value="PH_PLEKHG5_G6"/>
    <property type="match status" value="1"/>
</dbReference>
<dbReference type="InterPro" id="IPR008775">
    <property type="entry name" value="Phytyl_CoA_dOase-like"/>
</dbReference>
<evidence type="ECO:0000259" key="3">
    <source>
        <dbReference type="PROSITE" id="PS50010"/>
    </source>
</evidence>
<feature type="domain" description="DH" evidence="3">
    <location>
        <begin position="433"/>
        <end position="625"/>
    </location>
</feature>
<feature type="region of interest" description="Disordered" evidence="1">
    <location>
        <begin position="1720"/>
        <end position="1748"/>
    </location>
</feature>
<feature type="region of interest" description="Disordered" evidence="1">
    <location>
        <begin position="1855"/>
        <end position="1875"/>
    </location>
</feature>
<dbReference type="InterPro" id="IPR029071">
    <property type="entry name" value="Ubiquitin-like_domsf"/>
</dbReference>